<protein>
    <submittedName>
        <fullName evidence="2">Uncharacterized protein</fullName>
    </submittedName>
</protein>
<feature type="region of interest" description="Disordered" evidence="1">
    <location>
        <begin position="187"/>
        <end position="206"/>
    </location>
</feature>
<evidence type="ECO:0000313" key="2">
    <source>
        <dbReference type="EMBL" id="KAI5320990.1"/>
    </source>
</evidence>
<dbReference type="AlphaFoldDB" id="A0AAD4V9J8"/>
<gene>
    <name evidence="2" type="ORF">L3X38_040698</name>
</gene>
<evidence type="ECO:0000256" key="1">
    <source>
        <dbReference type="SAM" id="MobiDB-lite"/>
    </source>
</evidence>
<comment type="caution">
    <text evidence="2">The sequence shown here is derived from an EMBL/GenBank/DDBJ whole genome shotgun (WGS) entry which is preliminary data.</text>
</comment>
<organism evidence="2 3">
    <name type="scientific">Prunus dulcis</name>
    <name type="common">Almond</name>
    <name type="synonym">Amygdalus dulcis</name>
    <dbReference type="NCBI Taxonomy" id="3755"/>
    <lineage>
        <taxon>Eukaryota</taxon>
        <taxon>Viridiplantae</taxon>
        <taxon>Streptophyta</taxon>
        <taxon>Embryophyta</taxon>
        <taxon>Tracheophyta</taxon>
        <taxon>Spermatophyta</taxon>
        <taxon>Magnoliopsida</taxon>
        <taxon>eudicotyledons</taxon>
        <taxon>Gunneridae</taxon>
        <taxon>Pentapetalae</taxon>
        <taxon>rosids</taxon>
        <taxon>fabids</taxon>
        <taxon>Rosales</taxon>
        <taxon>Rosaceae</taxon>
        <taxon>Amygdaloideae</taxon>
        <taxon>Amygdaleae</taxon>
        <taxon>Prunus</taxon>
    </lineage>
</organism>
<reference evidence="2 3" key="1">
    <citation type="journal article" date="2022" name="G3 (Bethesda)">
        <title>Whole-genome sequence and methylome profiling of the almond [Prunus dulcis (Mill.) D.A. Webb] cultivar 'Nonpareil'.</title>
        <authorList>
            <person name="D'Amico-Willman K.M."/>
            <person name="Ouma W.Z."/>
            <person name="Meulia T."/>
            <person name="Sideli G.M."/>
            <person name="Gradziel T.M."/>
            <person name="Fresnedo-Ramirez J."/>
        </authorList>
    </citation>
    <scope>NUCLEOTIDE SEQUENCE [LARGE SCALE GENOMIC DNA]</scope>
    <source>
        <strain evidence="2">Clone GOH B32 T37-40</strain>
    </source>
</reference>
<name>A0AAD4V9J8_PRUDU</name>
<sequence length="206" mass="23343">MFDGNFMYKDPKDTFDFLDEIAEKSQIWSTPNTFEPNSQKAKSSINPSSSGIYHLKEEDCLRAQLATMARKVETLKSKLPQKVYSTASQEIFEICEVCWVMGHVEGQSSSSNLEDVMKQFIQSQTATNQKNAQDIGEIKITLSKLTSSLSIQEEAPFPQALKAVKKNQNPEILEVQEHNGWIPKYEELPTASDEINHQEKNPQNVN</sequence>
<dbReference type="Proteomes" id="UP001054821">
    <property type="component" value="Chromosome 7"/>
</dbReference>
<proteinExistence type="predicted"/>
<accession>A0AAD4V9J8</accession>
<evidence type="ECO:0000313" key="3">
    <source>
        <dbReference type="Proteomes" id="UP001054821"/>
    </source>
</evidence>
<keyword evidence="3" id="KW-1185">Reference proteome</keyword>
<dbReference type="EMBL" id="JAJFAZ020000007">
    <property type="protein sequence ID" value="KAI5320990.1"/>
    <property type="molecule type" value="Genomic_DNA"/>
</dbReference>